<feature type="domain" description="Ig-like" evidence="7">
    <location>
        <begin position="111"/>
        <end position="196"/>
    </location>
</feature>
<keyword evidence="2" id="KW-0391">Immunity</keyword>
<name>A0ABQ7T922_PHRPL</name>
<evidence type="ECO:0000256" key="3">
    <source>
        <dbReference type="ARBA" id="ARBA00023130"/>
    </source>
</evidence>
<dbReference type="Gene3D" id="2.60.40.10">
    <property type="entry name" value="Immunoglobulins"/>
    <property type="match status" value="4"/>
</dbReference>
<evidence type="ECO:0000256" key="2">
    <source>
        <dbReference type="ARBA" id="ARBA00022859"/>
    </source>
</evidence>
<dbReference type="PROSITE" id="PS50835">
    <property type="entry name" value="IG_LIKE"/>
    <property type="match status" value="2"/>
</dbReference>
<keyword evidence="5" id="KW-0393">Immunoglobulin domain</keyword>
<dbReference type="InterPro" id="IPR003599">
    <property type="entry name" value="Ig_sub"/>
</dbReference>
<keyword evidence="6" id="KW-1279">T cell receptor</keyword>
<keyword evidence="3" id="KW-1064">Adaptive immunity</keyword>
<comment type="caution">
    <text evidence="8">The sequence shown here is derived from an EMBL/GenBank/DDBJ whole genome shotgun (WGS) entry which is preliminary data.</text>
</comment>
<proteinExistence type="predicted"/>
<evidence type="ECO:0000313" key="9">
    <source>
        <dbReference type="Proteomes" id="UP000826234"/>
    </source>
</evidence>
<dbReference type="SMART" id="SM00409">
    <property type="entry name" value="IG"/>
    <property type="match status" value="4"/>
</dbReference>
<dbReference type="SMART" id="SM00406">
    <property type="entry name" value="IGv"/>
    <property type="match status" value="4"/>
</dbReference>
<dbReference type="PANTHER" id="PTHR19343:SF13">
    <property type="entry name" value="T CELL RECEPTOR ALPHA VARIABLE 21"/>
    <property type="match status" value="1"/>
</dbReference>
<organism evidence="8 9">
    <name type="scientific">Phrynosoma platyrhinos</name>
    <name type="common">Desert horned lizard</name>
    <dbReference type="NCBI Taxonomy" id="52577"/>
    <lineage>
        <taxon>Eukaryota</taxon>
        <taxon>Metazoa</taxon>
        <taxon>Chordata</taxon>
        <taxon>Craniata</taxon>
        <taxon>Vertebrata</taxon>
        <taxon>Euteleostomi</taxon>
        <taxon>Lepidosauria</taxon>
        <taxon>Squamata</taxon>
        <taxon>Bifurcata</taxon>
        <taxon>Unidentata</taxon>
        <taxon>Episquamata</taxon>
        <taxon>Toxicofera</taxon>
        <taxon>Iguania</taxon>
        <taxon>Phrynosomatidae</taxon>
        <taxon>Phrynosomatinae</taxon>
        <taxon>Phrynosoma</taxon>
    </lineage>
</organism>
<feature type="domain" description="Ig-like" evidence="7">
    <location>
        <begin position="281"/>
        <end position="386"/>
    </location>
</feature>
<dbReference type="PANTHER" id="PTHR19343">
    <property type="entry name" value="T CELL RECEPTOR ALPHA VARIABLE 1-2"/>
    <property type="match status" value="1"/>
</dbReference>
<sequence>MNGQVQVEQSPPSKEIFERENATLTCSISVSSLQWYTQLPGQEPVFLMFVYGNQKNDKIKHFIGEYNSKEKQGYLHIVDAQLVHGANYFCAVEAHPSEISWICSSILGQNPFSVTQENKFASVKEGDPIQFHCSYEGTEYSLQWYRQYPGGHPLFILLLTTTRSISDGPFEMTLDTKKKTTTLYLKSTRLNDSATYFWARSQDNVHQEPMVVSKEGENAAITCQYKTSSFYSLQWYKQYPGRRPVFLLRLLSEKTENEGNAQANLDKKKQESLLSIREIHPRDAATYFCAGSEARIMCFRTMVVSKEGETATITCRYNVSNFYNLQWYKQYQGERVVLLLQLFQEKPESKDNFHADLDKTKRESNLSIMKVHLRDIATYFCAVVAQ</sequence>
<dbReference type="Pfam" id="PF07686">
    <property type="entry name" value="V-set"/>
    <property type="match status" value="4"/>
</dbReference>
<keyword evidence="4" id="KW-0675">Receptor</keyword>
<dbReference type="InterPro" id="IPR013783">
    <property type="entry name" value="Ig-like_fold"/>
</dbReference>
<dbReference type="InterPro" id="IPR013106">
    <property type="entry name" value="Ig_V-set"/>
</dbReference>
<keyword evidence="1" id="KW-0732">Signal</keyword>
<evidence type="ECO:0000256" key="5">
    <source>
        <dbReference type="ARBA" id="ARBA00023319"/>
    </source>
</evidence>
<accession>A0ABQ7T922</accession>
<dbReference type="Proteomes" id="UP000826234">
    <property type="component" value="Unassembled WGS sequence"/>
</dbReference>
<protein>
    <recommendedName>
        <fullName evidence="7">Ig-like domain-containing protein</fullName>
    </recommendedName>
</protein>
<evidence type="ECO:0000313" key="8">
    <source>
        <dbReference type="EMBL" id="KAH0626235.1"/>
    </source>
</evidence>
<keyword evidence="9" id="KW-1185">Reference proteome</keyword>
<dbReference type="EMBL" id="JAIPUX010000521">
    <property type="protein sequence ID" value="KAH0626235.1"/>
    <property type="molecule type" value="Genomic_DNA"/>
</dbReference>
<dbReference type="SUPFAM" id="SSF48726">
    <property type="entry name" value="Immunoglobulin"/>
    <property type="match status" value="4"/>
</dbReference>
<evidence type="ECO:0000256" key="6">
    <source>
        <dbReference type="ARBA" id="ARBA00043266"/>
    </source>
</evidence>
<evidence type="ECO:0000259" key="7">
    <source>
        <dbReference type="PROSITE" id="PS50835"/>
    </source>
</evidence>
<dbReference type="InterPro" id="IPR007110">
    <property type="entry name" value="Ig-like_dom"/>
</dbReference>
<reference evidence="8 9" key="1">
    <citation type="journal article" date="2022" name="Gigascience">
        <title>A chromosome-level genome assembly and annotation of the desert horned lizard, Phrynosoma platyrhinos, provides insight into chromosomal rearrangements among reptiles.</title>
        <authorList>
            <person name="Koochekian N."/>
            <person name="Ascanio A."/>
            <person name="Farleigh K."/>
            <person name="Card D.C."/>
            <person name="Schield D.R."/>
            <person name="Castoe T.A."/>
            <person name="Jezkova T."/>
        </authorList>
    </citation>
    <scope>NUCLEOTIDE SEQUENCE [LARGE SCALE GENOMIC DNA]</scope>
    <source>
        <strain evidence="8">NK-2021</strain>
    </source>
</reference>
<dbReference type="InterPro" id="IPR036179">
    <property type="entry name" value="Ig-like_dom_sf"/>
</dbReference>
<evidence type="ECO:0000256" key="4">
    <source>
        <dbReference type="ARBA" id="ARBA00023170"/>
    </source>
</evidence>
<dbReference type="InterPro" id="IPR051006">
    <property type="entry name" value="TCR_variable_domain"/>
</dbReference>
<gene>
    <name evidence="8" type="ORF">JD844_001080</name>
</gene>
<evidence type="ECO:0000256" key="1">
    <source>
        <dbReference type="ARBA" id="ARBA00022729"/>
    </source>
</evidence>